<dbReference type="HOGENOM" id="CLU_3390731_0_0_9"/>
<gene>
    <name evidence="1" type="ORF">BN533_01333</name>
</gene>
<reference evidence="1" key="1">
    <citation type="submission" date="2012-11" db="EMBL/GenBank/DDBJ databases">
        <title>Dependencies among metagenomic species, viruses, plasmids and units of genetic variation.</title>
        <authorList>
            <person name="Nielsen H.B."/>
            <person name="Almeida M."/>
            <person name="Juncker A.S."/>
            <person name="Rasmussen S."/>
            <person name="Li J."/>
            <person name="Sunagawa S."/>
            <person name="Plichta D."/>
            <person name="Gautier L."/>
            <person name="Le Chatelier E."/>
            <person name="Peletier E."/>
            <person name="Bonde I."/>
            <person name="Nielsen T."/>
            <person name="Manichanh C."/>
            <person name="Arumugam M."/>
            <person name="Batto J."/>
            <person name="Santos M.B.Q.D."/>
            <person name="Blom N."/>
            <person name="Borruel N."/>
            <person name="Burgdorf K.S."/>
            <person name="Boumezbeur F."/>
            <person name="Casellas F."/>
            <person name="Dore J."/>
            <person name="Guarner F."/>
            <person name="Hansen T."/>
            <person name="Hildebrand F."/>
            <person name="Kaas R.S."/>
            <person name="Kennedy S."/>
            <person name="Kristiansen K."/>
            <person name="Kultima J.R."/>
            <person name="Leonard P."/>
            <person name="Levenez F."/>
            <person name="Lund O."/>
            <person name="Moumen B."/>
            <person name="Le Paslier D."/>
            <person name="Pons N."/>
            <person name="Pedersen O."/>
            <person name="Prifti E."/>
            <person name="Qin J."/>
            <person name="Raes J."/>
            <person name="Tap J."/>
            <person name="Tims S."/>
            <person name="Ussery D.W."/>
            <person name="Yamada T."/>
            <person name="MetaHit consortium"/>
            <person name="Renault P."/>
            <person name="Sicheritz-Ponten T."/>
            <person name="Bork P."/>
            <person name="Wang J."/>
            <person name="Brunak S."/>
            <person name="Ehrlich S.D."/>
        </authorList>
    </citation>
    <scope>NUCLEOTIDE SEQUENCE [LARGE SCALE GENOMIC DNA]</scope>
</reference>
<comment type="caution">
    <text evidence="1">The sequence shown here is derived from an EMBL/GenBank/DDBJ whole genome shotgun (WGS) entry which is preliminary data.</text>
</comment>
<dbReference type="AlphaFoldDB" id="R6ILL4"/>
<evidence type="ECO:0000313" key="1">
    <source>
        <dbReference type="EMBL" id="CDB46276.1"/>
    </source>
</evidence>
<protein>
    <submittedName>
        <fullName evidence="1">Uncharacterized protein</fullName>
    </submittedName>
</protein>
<accession>R6ILL4</accession>
<dbReference type="STRING" id="1262914.BN533_01333"/>
<proteinExistence type="predicted"/>
<name>R6ILL4_9FIRM</name>
<organism evidence="1">
    <name type="scientific">Phascolarctobacterium faecium</name>
    <dbReference type="NCBI Taxonomy" id="33025"/>
    <lineage>
        <taxon>Bacteria</taxon>
        <taxon>Bacillati</taxon>
        <taxon>Bacillota</taxon>
        <taxon>Negativicutes</taxon>
        <taxon>Acidaminococcales</taxon>
        <taxon>Acidaminococcaceae</taxon>
        <taxon>Phascolarctobacterium</taxon>
    </lineage>
</organism>
<dbReference type="EMBL" id="CBDS010000079">
    <property type="protein sequence ID" value="CDB46276.1"/>
    <property type="molecule type" value="Genomic_DNA"/>
</dbReference>
<sequence length="32" mass="3590">MTKEKPELVCVLSVAEATLLTLNEKYAYLFTA</sequence>